<proteinExistence type="predicted"/>
<keyword evidence="1" id="KW-1185">Reference proteome</keyword>
<reference evidence="2" key="1">
    <citation type="submission" date="2022-11" db="UniProtKB">
        <authorList>
            <consortium name="WormBaseParasite"/>
        </authorList>
    </citation>
    <scope>IDENTIFICATION</scope>
</reference>
<protein>
    <submittedName>
        <fullName evidence="2">Uncharacterized protein</fullName>
    </submittedName>
</protein>
<dbReference type="AlphaFoldDB" id="A0A915EWN7"/>
<evidence type="ECO:0000313" key="1">
    <source>
        <dbReference type="Proteomes" id="UP000887562"/>
    </source>
</evidence>
<dbReference type="Proteomes" id="UP000887562">
    <property type="component" value="Unplaced"/>
</dbReference>
<organism evidence="1 2">
    <name type="scientific">Echinococcus canadensis</name>
    <dbReference type="NCBI Taxonomy" id="519352"/>
    <lineage>
        <taxon>Eukaryota</taxon>
        <taxon>Metazoa</taxon>
        <taxon>Spiralia</taxon>
        <taxon>Lophotrochozoa</taxon>
        <taxon>Platyhelminthes</taxon>
        <taxon>Cestoda</taxon>
        <taxon>Eucestoda</taxon>
        <taxon>Cyclophyllidea</taxon>
        <taxon>Taeniidae</taxon>
        <taxon>Echinococcus</taxon>
        <taxon>Echinococcus canadensis group</taxon>
    </lineage>
</organism>
<sequence length="138" mass="15386">MEATSTFRMSPSDTSVCPQCLVLTGGSSLSDMKHCCSSSVLLYKAVLIAEVEISVEEKSLNYPLYIDSREFDILNSESLKRTAHIRLRSEDTTEVETPLPYPFTDCIGTTAHALAFMHFCLHIGASDVKWLTDRCRVC</sequence>
<name>A0A915EWN7_9CEST</name>
<dbReference type="WBParaSite" id="maker-E.canG7_contigs_0234-snap-gene-1.62-mRNA-1">
    <property type="protein sequence ID" value="maker-E.canG7_contigs_0234-snap-gene-1.62-mRNA-1"/>
    <property type="gene ID" value="EcG7_00727"/>
</dbReference>
<accession>A0A915EWN7</accession>
<evidence type="ECO:0000313" key="2">
    <source>
        <dbReference type="WBParaSite" id="maker-E.canG7_contigs_0234-snap-gene-1.62-mRNA-1"/>
    </source>
</evidence>